<name>A0A839K229_9FIRM</name>
<keyword evidence="1" id="KW-1133">Transmembrane helix</keyword>
<feature type="transmembrane region" description="Helical" evidence="1">
    <location>
        <begin position="580"/>
        <end position="601"/>
    </location>
</feature>
<keyword evidence="3" id="KW-1185">Reference proteome</keyword>
<feature type="transmembrane region" description="Helical" evidence="1">
    <location>
        <begin position="551"/>
        <end position="568"/>
    </location>
</feature>
<evidence type="ECO:0000256" key="1">
    <source>
        <dbReference type="SAM" id="Phobius"/>
    </source>
</evidence>
<evidence type="ECO:0008006" key="4">
    <source>
        <dbReference type="Google" id="ProtNLM"/>
    </source>
</evidence>
<feature type="transmembrane region" description="Helical" evidence="1">
    <location>
        <begin position="510"/>
        <end position="531"/>
    </location>
</feature>
<dbReference type="AlphaFoldDB" id="A0A839K229"/>
<accession>A0A839K229</accession>
<feature type="transmembrane region" description="Helical" evidence="1">
    <location>
        <begin position="386"/>
        <end position="405"/>
    </location>
</feature>
<organism evidence="2 3">
    <name type="scientific">Variimorphobacter saccharofermentans</name>
    <dbReference type="NCBI Taxonomy" id="2755051"/>
    <lineage>
        <taxon>Bacteria</taxon>
        <taxon>Bacillati</taxon>
        <taxon>Bacillota</taxon>
        <taxon>Clostridia</taxon>
        <taxon>Lachnospirales</taxon>
        <taxon>Lachnospiraceae</taxon>
        <taxon>Variimorphobacter</taxon>
    </lineage>
</organism>
<keyword evidence="1" id="KW-0472">Membrane</keyword>
<sequence>MKKIIYSIIAVILVIGGRVLLRGDYIAFLQWWAAVFTLGIIFMPMTTLIMKPFHDKGYLFSKVIGIAIAGYLMWLFSSLHLLRFNQLSCYITVIICLVFNLLLLLMKRKHKKSDIIEDTYSVWKSTLDSIISEELLFFGLFLFFTYIRGFKPEAYGTEKFMDYGFMTSMMRSDYMPPQDFWFSGTKLNYYYVGQYMATFLTRYSLVKVELGYNLMLMMVGAFAFILPYSLVYQLTLNYIREQKKKFRALPAISGLIGGVAVCFAGNMHYPTYMFFEPLVRKFFGMEEGTYHYWFPDATRFIGYHPETTDKTIHEFPAYSFVLGDLHAHVINIMFVLTVLGILLAWSYSRKELSDQKMPLWKEVFHPAILLVSFFIGLFHTTNFWDFPIYFIVSGAIILFTNLAVYRFSRNGFLVTALQGIAVVIISKIIALPFTLNFDQISTNINLVEANTPLNQLIILWGLPIFIIVSFLCFSIADFNRSRNDLRVKEPVRLRPAFFHYFEEMSLSDQFIILTGLCAIGLVLLPEIFYVVDIYSGDYKRANTMFKLTYQAFIMFGIGFGYIFTRLLCFGHTRRQRRVSVFGLILFGMSLLYIQNAVNAWYGNIFDWNGYQGINAADFVETDMPEDAQAIQWLKENVKGTPVVLEANGDSYTDYQRVSVLTGLPTVLGWRTHEWLWKSDNVALDERAADIEEIYTSTEKSKVMELIEKYHISYIYVGKLEYEKFEFVNDSLIKSLGDVVFSSPTTLDHTNETYIVKINNN</sequence>
<dbReference type="NCBIfam" id="TIGR03662">
    <property type="entry name" value="Chlor_Arch_YYY"/>
    <property type="match status" value="1"/>
</dbReference>
<proteinExistence type="predicted"/>
<protein>
    <recommendedName>
        <fullName evidence="4">Chlor_Arch_YYY domain-containing protein</fullName>
    </recommendedName>
</protein>
<comment type="caution">
    <text evidence="2">The sequence shown here is derived from an EMBL/GenBank/DDBJ whole genome shotgun (WGS) entry which is preliminary data.</text>
</comment>
<feature type="transmembrane region" description="Helical" evidence="1">
    <location>
        <begin position="214"/>
        <end position="236"/>
    </location>
</feature>
<evidence type="ECO:0000313" key="2">
    <source>
        <dbReference type="EMBL" id="MBB2183660.1"/>
    </source>
</evidence>
<evidence type="ECO:0000313" key="3">
    <source>
        <dbReference type="Proteomes" id="UP000574276"/>
    </source>
</evidence>
<feature type="transmembrane region" description="Helical" evidence="1">
    <location>
        <begin position="57"/>
        <end position="76"/>
    </location>
</feature>
<dbReference type="Pfam" id="PF10060">
    <property type="entry name" value="DUF2298"/>
    <property type="match status" value="2"/>
</dbReference>
<feature type="transmembrane region" description="Helical" evidence="1">
    <location>
        <begin position="412"/>
        <end position="435"/>
    </location>
</feature>
<feature type="transmembrane region" description="Helical" evidence="1">
    <location>
        <begin position="359"/>
        <end position="380"/>
    </location>
</feature>
<keyword evidence="1" id="KW-0812">Transmembrane</keyword>
<gene>
    <name evidence="2" type="ORF">H0486_12325</name>
</gene>
<feature type="transmembrane region" description="Helical" evidence="1">
    <location>
        <begin position="88"/>
        <end position="106"/>
    </location>
</feature>
<feature type="transmembrane region" description="Helical" evidence="1">
    <location>
        <begin position="455"/>
        <end position="476"/>
    </location>
</feature>
<feature type="transmembrane region" description="Helical" evidence="1">
    <location>
        <begin position="325"/>
        <end position="347"/>
    </location>
</feature>
<feature type="transmembrane region" description="Helical" evidence="1">
    <location>
        <begin position="29"/>
        <end position="50"/>
    </location>
</feature>
<dbReference type="PANTHER" id="PTHR10790">
    <property type="entry name" value="TPR-DOMAIN CONTAINING PROTEIN"/>
    <property type="match status" value="1"/>
</dbReference>
<dbReference type="Proteomes" id="UP000574276">
    <property type="component" value="Unassembled WGS sequence"/>
</dbReference>
<dbReference type="PANTHER" id="PTHR10790:SF51">
    <property type="entry name" value="TETRATRICOPEPTIDE REPEAT PROTEIN"/>
    <property type="match status" value="1"/>
</dbReference>
<dbReference type="RefSeq" id="WP_228353290.1">
    <property type="nucleotide sequence ID" value="NZ_JACEGA010000001.1"/>
</dbReference>
<feature type="transmembrane region" description="Helical" evidence="1">
    <location>
        <begin position="248"/>
        <end position="269"/>
    </location>
</feature>
<feature type="transmembrane region" description="Helical" evidence="1">
    <location>
        <begin position="5"/>
        <end position="23"/>
    </location>
</feature>
<dbReference type="InterPro" id="IPR018746">
    <property type="entry name" value="DUF2298"/>
</dbReference>
<dbReference type="EMBL" id="JACEGA010000001">
    <property type="protein sequence ID" value="MBB2183660.1"/>
    <property type="molecule type" value="Genomic_DNA"/>
</dbReference>
<feature type="transmembrane region" description="Helical" evidence="1">
    <location>
        <begin position="127"/>
        <end position="147"/>
    </location>
</feature>
<reference evidence="2 3" key="1">
    <citation type="submission" date="2020-07" db="EMBL/GenBank/DDBJ databases">
        <title>Characterization and genome sequencing of isolate MD1, a novel member within the family Lachnospiraceae.</title>
        <authorList>
            <person name="Rettenmaier R."/>
            <person name="Di Bello L."/>
            <person name="Zinser C."/>
            <person name="Scheitz K."/>
            <person name="Liebl W."/>
            <person name="Zverlov V."/>
        </authorList>
    </citation>
    <scope>NUCLEOTIDE SEQUENCE [LARGE SCALE GENOMIC DNA]</scope>
    <source>
        <strain evidence="2 3">MD1</strain>
    </source>
</reference>